<feature type="compositionally biased region" description="Pro residues" evidence="6">
    <location>
        <begin position="448"/>
        <end position="469"/>
    </location>
</feature>
<keyword evidence="7" id="KW-1133">Transmembrane helix</keyword>
<evidence type="ECO:0000256" key="3">
    <source>
        <dbReference type="ARBA" id="ARBA00023082"/>
    </source>
</evidence>
<feature type="region of interest" description="Disordered" evidence="6">
    <location>
        <begin position="1"/>
        <end position="33"/>
    </location>
</feature>
<evidence type="ECO:0000256" key="7">
    <source>
        <dbReference type="SAM" id="Phobius"/>
    </source>
</evidence>
<reference evidence="9 10" key="1">
    <citation type="submission" date="2024-08" db="EMBL/GenBank/DDBJ databases">
        <title>Heavy metals resistant antinobacteria isolated from wastewater.</title>
        <authorList>
            <person name="Roman Ponce B."/>
            <person name="Blanco Mercado M.A."/>
            <person name="Avila Aldana I.N."/>
            <person name="Morales Arrieta S."/>
        </authorList>
    </citation>
    <scope>NUCLEOTIDE SEQUENCE [LARGE SCALE GENOMIC DNA]</scope>
    <source>
        <strain evidence="10">sma-1</strain>
    </source>
</reference>
<dbReference type="InterPro" id="IPR027383">
    <property type="entry name" value="Znf_put"/>
</dbReference>
<feature type="transmembrane region" description="Helical" evidence="7">
    <location>
        <begin position="325"/>
        <end position="345"/>
    </location>
</feature>
<keyword evidence="10" id="KW-1185">Reference proteome</keyword>
<comment type="similarity">
    <text evidence="1">Belongs to the sigma-70 factor family. ECF subfamily.</text>
</comment>
<dbReference type="InterPro" id="IPR039425">
    <property type="entry name" value="RNA_pol_sigma-70-like"/>
</dbReference>
<evidence type="ECO:0000313" key="9">
    <source>
        <dbReference type="EMBL" id="MFB8894124.1"/>
    </source>
</evidence>
<dbReference type="RefSeq" id="WP_378720013.1">
    <property type="nucleotide sequence ID" value="NZ_JBHLHV010000003.1"/>
</dbReference>
<dbReference type="Gene3D" id="1.10.10.1320">
    <property type="entry name" value="Anti-sigma factor, zinc-finger domain"/>
    <property type="match status" value="1"/>
</dbReference>
<dbReference type="PANTHER" id="PTHR43133">
    <property type="entry name" value="RNA POLYMERASE ECF-TYPE SIGMA FACTO"/>
    <property type="match status" value="1"/>
</dbReference>
<organism evidence="9 10">
    <name type="scientific">Microbacterium plantarum</name>
    <dbReference type="NCBI Taxonomy" id="1816425"/>
    <lineage>
        <taxon>Bacteria</taxon>
        <taxon>Bacillati</taxon>
        <taxon>Actinomycetota</taxon>
        <taxon>Actinomycetes</taxon>
        <taxon>Micrococcales</taxon>
        <taxon>Microbacteriaceae</taxon>
        <taxon>Microbacterium</taxon>
    </lineage>
</organism>
<dbReference type="InterPro" id="IPR014284">
    <property type="entry name" value="RNA_pol_sigma-70_dom"/>
</dbReference>
<dbReference type="InterPro" id="IPR013325">
    <property type="entry name" value="RNA_pol_sigma_r2"/>
</dbReference>
<feature type="compositionally biased region" description="Basic residues" evidence="6">
    <location>
        <begin position="1"/>
        <end position="10"/>
    </location>
</feature>
<proteinExistence type="inferred from homology"/>
<dbReference type="InterPro" id="IPR036388">
    <property type="entry name" value="WH-like_DNA-bd_sf"/>
</dbReference>
<feature type="compositionally biased region" description="Polar residues" evidence="6">
    <location>
        <begin position="355"/>
        <end position="366"/>
    </location>
</feature>
<keyword evidence="3" id="KW-0731">Sigma factor</keyword>
<dbReference type="Pfam" id="PF13490">
    <property type="entry name" value="zf-HC2"/>
    <property type="match status" value="1"/>
</dbReference>
<sequence>MSATPHRTKSGSRDDSEPRTPAELSDDELVDRARDDDQRAYGELWLRHSAAAHAVARAYTSLDPDDVVAEAFARILSAIRRGGGPSMGFRPYLLTSVRNVAHQWGARQSQTYATDLEDAADEAAPDAEWSAIAGFESSAVAAAFATLPTRWQEALWYSEVDGLKPRQFAPLLGLAPNAASALVIRARRGFRDAWVSAQLRRADDDECRLTLEMLGAHSRSGLSRRDARRVEQHLSTCEGCALAWIEARDISSRLALVLVPLVVGIPAAASYSAWTQSGAAQVATFALGATGAAGPASASSATGTAPRPISAAARSAARKGWRHPLFLVGAIAVVGTAVAFSAPLLSTADLPSGTAEAQASPPNSGQVPGADADTDADADADADTAETPSGPSAPEAPTAPPAPPYDSRSNPDTTPRSSDPSIPSAPFAPSQASPATPDTATPDTATPSPEPAPAPTPAPSPTTTPPPATAAPAAPTMSVDSSAGPSVYPLISGEAEPGALVEVVDDGGTVWARTAADERGSWTVSDLSGGIDQTDAAAYLPAGDHSLSARQQVDGATSPLSPPSAVTVTAPPTFTSPLAGSTVAASGFDLAATGQPNLQMQRARVGEAVPWRDQPMALDADGRYTSRFSVPTAGPVTLGLRYLDPATGRFGPASFVSFTAY</sequence>
<evidence type="ECO:0000259" key="8">
    <source>
        <dbReference type="Pfam" id="PF13490"/>
    </source>
</evidence>
<keyword evidence="4" id="KW-0238">DNA-binding</keyword>
<dbReference type="NCBIfam" id="TIGR02937">
    <property type="entry name" value="sigma70-ECF"/>
    <property type="match status" value="1"/>
</dbReference>
<dbReference type="SUPFAM" id="SSF88659">
    <property type="entry name" value="Sigma3 and sigma4 domains of RNA polymerase sigma factors"/>
    <property type="match status" value="1"/>
</dbReference>
<feature type="compositionally biased region" description="Low complexity" evidence="6">
    <location>
        <begin position="385"/>
        <end position="396"/>
    </location>
</feature>
<keyword evidence="5" id="KW-0804">Transcription</keyword>
<dbReference type="InterPro" id="IPR041916">
    <property type="entry name" value="Anti_sigma_zinc_sf"/>
</dbReference>
<feature type="domain" description="Putative zinc-finger" evidence="8">
    <location>
        <begin position="207"/>
        <end position="241"/>
    </location>
</feature>
<dbReference type="Gene3D" id="1.10.1740.10">
    <property type="match status" value="1"/>
</dbReference>
<protein>
    <submittedName>
        <fullName evidence="9">Sigma-70 family RNA polymerase sigma factor</fullName>
    </submittedName>
</protein>
<dbReference type="Proteomes" id="UP001589643">
    <property type="component" value="Unassembled WGS sequence"/>
</dbReference>
<evidence type="ECO:0000256" key="5">
    <source>
        <dbReference type="ARBA" id="ARBA00023163"/>
    </source>
</evidence>
<keyword evidence="2" id="KW-0805">Transcription regulation</keyword>
<dbReference type="Gene3D" id="1.10.10.10">
    <property type="entry name" value="Winged helix-like DNA-binding domain superfamily/Winged helix DNA-binding domain"/>
    <property type="match status" value="1"/>
</dbReference>
<keyword evidence="7" id="KW-0472">Membrane</keyword>
<evidence type="ECO:0000256" key="1">
    <source>
        <dbReference type="ARBA" id="ARBA00010641"/>
    </source>
</evidence>
<feature type="compositionally biased region" description="Polar residues" evidence="6">
    <location>
        <begin position="407"/>
        <end position="416"/>
    </location>
</feature>
<feature type="compositionally biased region" description="Basic and acidic residues" evidence="6">
    <location>
        <begin position="11"/>
        <end position="20"/>
    </location>
</feature>
<dbReference type="InterPro" id="IPR013324">
    <property type="entry name" value="RNA_pol_sigma_r3/r4-like"/>
</dbReference>
<feature type="region of interest" description="Disordered" evidence="6">
    <location>
        <begin position="352"/>
        <end position="483"/>
    </location>
</feature>
<feature type="compositionally biased region" description="Acidic residues" evidence="6">
    <location>
        <begin position="372"/>
        <end position="384"/>
    </location>
</feature>
<evidence type="ECO:0000256" key="6">
    <source>
        <dbReference type="SAM" id="MobiDB-lite"/>
    </source>
</evidence>
<evidence type="ECO:0000256" key="2">
    <source>
        <dbReference type="ARBA" id="ARBA00023015"/>
    </source>
</evidence>
<name>A0ABV5EW09_9MICO</name>
<dbReference type="EMBL" id="JBHLHV010000003">
    <property type="protein sequence ID" value="MFB8894124.1"/>
    <property type="molecule type" value="Genomic_DNA"/>
</dbReference>
<feature type="transmembrane region" description="Helical" evidence="7">
    <location>
        <begin position="254"/>
        <end position="274"/>
    </location>
</feature>
<accession>A0ABV5EW09</accession>
<feature type="transmembrane region" description="Helical" evidence="7">
    <location>
        <begin position="280"/>
        <end position="304"/>
    </location>
</feature>
<dbReference type="PANTHER" id="PTHR43133:SF8">
    <property type="entry name" value="RNA POLYMERASE SIGMA FACTOR HI_1459-RELATED"/>
    <property type="match status" value="1"/>
</dbReference>
<keyword evidence="7" id="KW-0812">Transmembrane</keyword>
<gene>
    <name evidence="9" type="ORF">AB7P39_14840</name>
</gene>
<evidence type="ECO:0000313" key="10">
    <source>
        <dbReference type="Proteomes" id="UP001589643"/>
    </source>
</evidence>
<feature type="compositionally biased region" description="Low complexity" evidence="6">
    <location>
        <begin position="417"/>
        <end position="447"/>
    </location>
</feature>
<evidence type="ECO:0000256" key="4">
    <source>
        <dbReference type="ARBA" id="ARBA00023125"/>
    </source>
</evidence>
<dbReference type="InterPro" id="IPR013783">
    <property type="entry name" value="Ig-like_fold"/>
</dbReference>
<comment type="caution">
    <text evidence="9">The sequence shown here is derived from an EMBL/GenBank/DDBJ whole genome shotgun (WGS) entry which is preliminary data.</text>
</comment>
<dbReference type="Gene3D" id="2.60.40.10">
    <property type="entry name" value="Immunoglobulins"/>
    <property type="match status" value="1"/>
</dbReference>
<dbReference type="SUPFAM" id="SSF88946">
    <property type="entry name" value="Sigma2 domain of RNA polymerase sigma factors"/>
    <property type="match status" value="1"/>
</dbReference>